<proteinExistence type="inferred from homology"/>
<dbReference type="EMBL" id="FNEK01000006">
    <property type="protein sequence ID" value="SDI72029.1"/>
    <property type="molecule type" value="Genomic_DNA"/>
</dbReference>
<comment type="subcellular location">
    <subcellularLocation>
        <location evidence="1 7">Cell membrane</location>
        <topology evidence="1 7">Multi-pass membrane protein</topology>
    </subcellularLocation>
</comment>
<keyword evidence="3" id="KW-1003">Cell membrane</keyword>
<sequence>MHEAISIDLEFAIKFFGALFTIMNPITNLPVFLGVTEGASPQVQRAIAIDMIATGLKALLPGLA</sequence>
<evidence type="ECO:0000256" key="4">
    <source>
        <dbReference type="ARBA" id="ARBA00022692"/>
    </source>
</evidence>
<evidence type="ECO:0000256" key="2">
    <source>
        <dbReference type="ARBA" id="ARBA00009784"/>
    </source>
</evidence>
<keyword evidence="6" id="KW-0472">Membrane</keyword>
<evidence type="ECO:0000256" key="7">
    <source>
        <dbReference type="RuleBase" id="RU362048"/>
    </source>
</evidence>
<dbReference type="OrthoDB" id="21094at2"/>
<evidence type="ECO:0000256" key="5">
    <source>
        <dbReference type="ARBA" id="ARBA00022989"/>
    </source>
</evidence>
<evidence type="ECO:0000313" key="9">
    <source>
        <dbReference type="Proteomes" id="UP000199382"/>
    </source>
</evidence>
<organism evidence="8 9">
    <name type="scientific">Aliiruegeria lutimaris</name>
    <dbReference type="NCBI Taxonomy" id="571298"/>
    <lineage>
        <taxon>Bacteria</taxon>
        <taxon>Pseudomonadati</taxon>
        <taxon>Pseudomonadota</taxon>
        <taxon>Alphaproteobacteria</taxon>
        <taxon>Rhodobacterales</taxon>
        <taxon>Roseobacteraceae</taxon>
        <taxon>Aliiruegeria</taxon>
    </lineage>
</organism>
<dbReference type="Pfam" id="PF01914">
    <property type="entry name" value="MarC"/>
    <property type="match status" value="1"/>
</dbReference>
<accession>A0A1G8MVH1</accession>
<dbReference type="STRING" id="571298.SAMN04488026_100666"/>
<dbReference type="AlphaFoldDB" id="A0A1G8MVH1"/>
<keyword evidence="5" id="KW-1133">Transmembrane helix</keyword>
<dbReference type="InterPro" id="IPR002771">
    <property type="entry name" value="Multi_antbiot-R_MarC"/>
</dbReference>
<comment type="similarity">
    <text evidence="2 7">Belongs to the UPF0056 (MarC) family.</text>
</comment>
<evidence type="ECO:0000256" key="3">
    <source>
        <dbReference type="ARBA" id="ARBA00022475"/>
    </source>
</evidence>
<keyword evidence="4" id="KW-0812">Transmembrane</keyword>
<dbReference type="GO" id="GO:0005886">
    <property type="term" value="C:plasma membrane"/>
    <property type="evidence" value="ECO:0007669"/>
    <property type="project" value="UniProtKB-SubCell"/>
</dbReference>
<dbReference type="Proteomes" id="UP000199382">
    <property type="component" value="Unassembled WGS sequence"/>
</dbReference>
<name>A0A1G8MVH1_9RHOB</name>
<evidence type="ECO:0000313" key="8">
    <source>
        <dbReference type="EMBL" id="SDI72029.1"/>
    </source>
</evidence>
<protein>
    <recommendedName>
        <fullName evidence="7">UPF0056 membrane protein</fullName>
    </recommendedName>
</protein>
<evidence type="ECO:0000256" key="6">
    <source>
        <dbReference type="ARBA" id="ARBA00023136"/>
    </source>
</evidence>
<keyword evidence="9" id="KW-1185">Reference proteome</keyword>
<reference evidence="8 9" key="1">
    <citation type="submission" date="2016-10" db="EMBL/GenBank/DDBJ databases">
        <authorList>
            <person name="de Groot N.N."/>
        </authorList>
    </citation>
    <scope>NUCLEOTIDE SEQUENCE [LARGE SCALE GENOMIC DNA]</scope>
    <source>
        <strain evidence="8 9">DSM 25294</strain>
    </source>
</reference>
<gene>
    <name evidence="8" type="ORF">SAMN04488026_100666</name>
</gene>
<evidence type="ECO:0000256" key="1">
    <source>
        <dbReference type="ARBA" id="ARBA00004651"/>
    </source>
</evidence>
<dbReference type="RefSeq" id="WP_093150487.1">
    <property type="nucleotide sequence ID" value="NZ_FNEK01000006.1"/>
</dbReference>